<dbReference type="STRING" id="478801.Ksed_17150"/>
<protein>
    <submittedName>
        <fullName evidence="2">Uncharacterized protein</fullName>
    </submittedName>
</protein>
<keyword evidence="1" id="KW-1133">Transmembrane helix</keyword>
<dbReference type="RefSeq" id="WP_015779670.1">
    <property type="nucleotide sequence ID" value="NC_013169.1"/>
</dbReference>
<name>C7NIU0_KYTSD</name>
<feature type="transmembrane region" description="Helical" evidence="1">
    <location>
        <begin position="6"/>
        <end position="23"/>
    </location>
</feature>
<sequence length="126" mass="13258">MTPQAMLIGVLLVLLLAVLTLDLRAAGRPVGGTTGVLMLDSRQSSHCDGCRRAVHLRARPWVMGAMAMIVTGLGLGIGLAYFTAVPTGVPGALMCLSAVLAIVPLAFVNHRISQRVREATRHVPGH</sequence>
<evidence type="ECO:0000313" key="3">
    <source>
        <dbReference type="Proteomes" id="UP000006666"/>
    </source>
</evidence>
<reference evidence="2 3" key="1">
    <citation type="journal article" date="2009" name="Stand. Genomic Sci.">
        <title>Complete genome sequence of Kytococcus sedentarius type strain (541).</title>
        <authorList>
            <person name="Sims D."/>
            <person name="Brettin T."/>
            <person name="Detter J.C."/>
            <person name="Han C."/>
            <person name="Lapidus A."/>
            <person name="Copeland A."/>
            <person name="Glavina Del Rio T."/>
            <person name="Nolan M."/>
            <person name="Chen F."/>
            <person name="Lucas S."/>
            <person name="Tice H."/>
            <person name="Cheng J.F."/>
            <person name="Bruce D."/>
            <person name="Goodwin L."/>
            <person name="Pitluck S."/>
            <person name="Ovchinnikova G."/>
            <person name="Pati A."/>
            <person name="Ivanova N."/>
            <person name="Mavrommatis K."/>
            <person name="Chen A."/>
            <person name="Palaniappan K."/>
            <person name="D'haeseleer P."/>
            <person name="Chain P."/>
            <person name="Bristow J."/>
            <person name="Eisen J.A."/>
            <person name="Markowitz V."/>
            <person name="Hugenholtz P."/>
            <person name="Schneider S."/>
            <person name="Goker M."/>
            <person name="Pukall R."/>
            <person name="Kyrpides N.C."/>
            <person name="Klenk H.P."/>
        </authorList>
    </citation>
    <scope>NUCLEOTIDE SEQUENCE [LARGE SCALE GENOMIC DNA]</scope>
    <source>
        <strain evidence="3">ATCC 14392 / DSM 20547 / JCM 11482 / CCUG 33030 / NBRC 15357 / NCTC 11040 / CCM 314 / 541</strain>
    </source>
</reference>
<dbReference type="KEGG" id="kse:Ksed_17150"/>
<keyword evidence="1" id="KW-0472">Membrane</keyword>
<dbReference type="HOGENOM" id="CLU_1978619_0_0_11"/>
<proteinExistence type="predicted"/>
<evidence type="ECO:0000313" key="2">
    <source>
        <dbReference type="EMBL" id="ACV06728.1"/>
    </source>
</evidence>
<keyword evidence="1" id="KW-0812">Transmembrane</keyword>
<accession>C7NIU0</accession>
<feature type="transmembrane region" description="Helical" evidence="1">
    <location>
        <begin position="61"/>
        <end position="82"/>
    </location>
</feature>
<evidence type="ECO:0000256" key="1">
    <source>
        <dbReference type="SAM" id="Phobius"/>
    </source>
</evidence>
<dbReference type="AlphaFoldDB" id="C7NIU0"/>
<dbReference type="EMBL" id="CP001686">
    <property type="protein sequence ID" value="ACV06728.1"/>
    <property type="molecule type" value="Genomic_DNA"/>
</dbReference>
<dbReference type="Proteomes" id="UP000006666">
    <property type="component" value="Chromosome"/>
</dbReference>
<organism evidence="2 3">
    <name type="scientific">Kytococcus sedentarius (strain ATCC 14392 / DSM 20547 / JCM 11482 / CCUG 33030 / NBRC 15357 / NCTC 11040 / CCM 314 / 541)</name>
    <name type="common">Micrococcus sedentarius</name>
    <dbReference type="NCBI Taxonomy" id="478801"/>
    <lineage>
        <taxon>Bacteria</taxon>
        <taxon>Bacillati</taxon>
        <taxon>Actinomycetota</taxon>
        <taxon>Actinomycetes</taxon>
        <taxon>Micrococcales</taxon>
        <taxon>Kytococcaceae</taxon>
        <taxon>Kytococcus</taxon>
    </lineage>
</organism>
<gene>
    <name evidence="2" type="ordered locus">Ksed_17150</name>
</gene>
<keyword evidence="3" id="KW-1185">Reference proteome</keyword>
<feature type="transmembrane region" description="Helical" evidence="1">
    <location>
        <begin position="88"/>
        <end position="108"/>
    </location>
</feature>